<sequence length="112" mass="12663">MKKSEIHITVSLDEANVPEKITWNASDQVEDGPSSTKSMSLSLWDDEQKNTLRIDLWTKEMPVNEMKRFCIDAIGGLAQTTLNATGDSYMAQQMNDLCDRLVKHVEEDMKNG</sequence>
<dbReference type="NCBIfam" id="TIGR03515">
    <property type="entry name" value="GldC"/>
    <property type="match status" value="1"/>
</dbReference>
<accession>A0AA49GIK4</accession>
<reference evidence="1" key="1">
    <citation type="journal article" date="2023" name="Comput. Struct. Biotechnol. J.">
        <title>Discovery of a novel marine Bacteroidetes with a rich repertoire of carbohydrate-active enzymes.</title>
        <authorList>
            <person name="Chen B."/>
            <person name="Liu G."/>
            <person name="Chen Q."/>
            <person name="Wang H."/>
            <person name="Liu L."/>
            <person name="Tang K."/>
        </authorList>
    </citation>
    <scope>NUCLEOTIDE SEQUENCE</scope>
    <source>
        <strain evidence="1">TK19036</strain>
    </source>
</reference>
<name>A0AA49GIK4_9BACT</name>
<dbReference type="InterPro" id="IPR019854">
    <property type="entry name" value="Motility-assoc_prot_GldC"/>
</dbReference>
<dbReference type="AlphaFoldDB" id="A0AA49GIK4"/>
<organism evidence="1">
    <name type="scientific">Roseihalotalea indica</name>
    <dbReference type="NCBI Taxonomy" id="2867963"/>
    <lineage>
        <taxon>Bacteria</taxon>
        <taxon>Pseudomonadati</taxon>
        <taxon>Bacteroidota</taxon>
        <taxon>Cytophagia</taxon>
        <taxon>Cytophagales</taxon>
        <taxon>Catalimonadaceae</taxon>
        <taxon>Roseihalotalea</taxon>
    </lineage>
</organism>
<evidence type="ECO:0000313" key="1">
    <source>
        <dbReference type="EMBL" id="WKN34326.1"/>
    </source>
</evidence>
<reference evidence="1" key="2">
    <citation type="journal article" date="2024" name="Antonie Van Leeuwenhoek">
        <title>Roseihalotalea indica gen. nov., sp. nov., a halophilic Bacteroidetes from mesopelagic Southwest Indian Ocean with higher carbohydrate metabolic potential.</title>
        <authorList>
            <person name="Chen B."/>
            <person name="Zhang M."/>
            <person name="Lin D."/>
            <person name="Ye J."/>
            <person name="Tang K."/>
        </authorList>
    </citation>
    <scope>NUCLEOTIDE SEQUENCE</scope>
    <source>
        <strain evidence="1">TK19036</strain>
    </source>
</reference>
<gene>
    <name evidence="1" type="primary">gldC</name>
    <name evidence="1" type="ORF">K4G66_18265</name>
</gene>
<dbReference type="EMBL" id="CP120682">
    <property type="protein sequence ID" value="WKN34326.1"/>
    <property type="molecule type" value="Genomic_DNA"/>
</dbReference>
<dbReference type="Pfam" id="PF19937">
    <property type="entry name" value="GldC-like"/>
    <property type="match status" value="1"/>
</dbReference>
<protein>
    <submittedName>
        <fullName evidence="1">Gliding motility protein GldC</fullName>
    </submittedName>
</protein>
<proteinExistence type="predicted"/>